<feature type="compositionally biased region" description="Polar residues" evidence="1">
    <location>
        <begin position="9"/>
        <end position="25"/>
    </location>
</feature>
<reference evidence="3" key="1">
    <citation type="journal article" date="2019" name="Int. J. Syst. Evol. Microbiol.">
        <title>The Global Catalogue of Microorganisms (GCM) 10K type strain sequencing project: providing services to taxonomists for standard genome sequencing and annotation.</title>
        <authorList>
            <consortium name="The Broad Institute Genomics Platform"/>
            <consortium name="The Broad Institute Genome Sequencing Center for Infectious Disease"/>
            <person name="Wu L."/>
            <person name="Ma J."/>
        </authorList>
    </citation>
    <scope>NUCLEOTIDE SEQUENCE [LARGE SCALE GENOMIC DNA]</scope>
    <source>
        <strain evidence="3">JCM 15572</strain>
    </source>
</reference>
<sequence>MLSPPLKGFSTTNAINPTGSATIPSAATRGGPPYLPIGPRTARPCLSTQNAHPAGAAGQFSGGCQRRGGRQPRRGGSGHSGGVLNCLTRTLPAGQPSDPGTNTPGHPPNAA</sequence>
<comment type="caution">
    <text evidence="2">The sequence shown here is derived from an EMBL/GenBank/DDBJ whole genome shotgun (WGS) entry which is preliminary data.</text>
</comment>
<name>A0ABP4Q1Y7_9ACTN</name>
<evidence type="ECO:0000313" key="3">
    <source>
        <dbReference type="Proteomes" id="UP001501705"/>
    </source>
</evidence>
<accession>A0ABP4Q1Y7</accession>
<keyword evidence="3" id="KW-1185">Reference proteome</keyword>
<evidence type="ECO:0000256" key="1">
    <source>
        <dbReference type="SAM" id="MobiDB-lite"/>
    </source>
</evidence>
<organism evidence="2 3">
    <name type="scientific">Kribbella hippodromi</name>
    <dbReference type="NCBI Taxonomy" id="434347"/>
    <lineage>
        <taxon>Bacteria</taxon>
        <taxon>Bacillati</taxon>
        <taxon>Actinomycetota</taxon>
        <taxon>Actinomycetes</taxon>
        <taxon>Propionibacteriales</taxon>
        <taxon>Kribbellaceae</taxon>
        <taxon>Kribbella</taxon>
    </lineage>
</organism>
<dbReference type="EMBL" id="BAAAPH010000026">
    <property type="protein sequence ID" value="GAA1598494.1"/>
    <property type="molecule type" value="Genomic_DNA"/>
</dbReference>
<proteinExistence type="predicted"/>
<feature type="region of interest" description="Disordered" evidence="1">
    <location>
        <begin position="1"/>
        <end position="111"/>
    </location>
</feature>
<gene>
    <name evidence="2" type="ORF">GCM10009804_63790</name>
</gene>
<dbReference type="Proteomes" id="UP001501705">
    <property type="component" value="Unassembled WGS sequence"/>
</dbReference>
<evidence type="ECO:0000313" key="2">
    <source>
        <dbReference type="EMBL" id="GAA1598494.1"/>
    </source>
</evidence>
<protein>
    <submittedName>
        <fullName evidence="2">Uncharacterized protein</fullName>
    </submittedName>
</protein>